<reference evidence="2 3" key="1">
    <citation type="submission" date="2013-04" db="EMBL/GenBank/DDBJ databases">
        <title>Genome sequence of Chlamydia psittaci 99DC5.</title>
        <authorList>
            <person name="Huot-Creasy H."/>
            <person name="McCracken C.L."/>
            <person name="Humphries M."/>
            <person name="Sachse K."/>
            <person name="Laroucau K."/>
            <person name="Bavoil P."/>
            <person name="Myers G.S."/>
        </authorList>
    </citation>
    <scope>NUCLEOTIDE SEQUENCE [LARGE SCALE GENOMIC DNA]</scope>
    <source>
        <strain evidence="2 3">99DC5</strain>
    </source>
</reference>
<sequence>MHILLSILSLLLVLPAIGGETTTSLKDEENDQQQVEDISMKHPSIFYSYQDCLKSTRQKGLNTLIVLYSDECTVAFQQLFSIAINMEDSVLSKYANFAVLSPTGINLLIYPPVPDPMLAEIAAFKELFSEVKDLKGAYLLTLSISDRDEKIMDIAPIDLPVEDSIKPIISIR</sequence>
<gene>
    <name evidence="2" type="ORF">CP99DC5_0215</name>
</gene>
<evidence type="ECO:0000313" key="2">
    <source>
        <dbReference type="EMBL" id="EPJ28713.1"/>
    </source>
</evidence>
<evidence type="ECO:0000256" key="1">
    <source>
        <dbReference type="SAM" id="SignalP"/>
    </source>
</evidence>
<dbReference type="RefSeq" id="WP_014944004.1">
    <property type="nucleotide sequence ID" value="NZ_KE356190.1"/>
</dbReference>
<protein>
    <submittedName>
        <fullName evidence="2">Uncharacterized protein</fullName>
    </submittedName>
</protein>
<comment type="caution">
    <text evidence="2">The sequence shown here is derived from an EMBL/GenBank/DDBJ whole genome shotgun (WGS) entry which is preliminary data.</text>
</comment>
<evidence type="ECO:0000313" key="3">
    <source>
        <dbReference type="Proteomes" id="UP000014627"/>
    </source>
</evidence>
<dbReference type="EMBL" id="ATLC01000044">
    <property type="protein sequence ID" value="EPJ28713.1"/>
    <property type="molecule type" value="Genomic_DNA"/>
</dbReference>
<accession>A0ABP2X7L9</accession>
<name>A0ABP2X7L9_CHLPS</name>
<keyword evidence="1" id="KW-0732">Signal</keyword>
<dbReference type="Proteomes" id="UP000014627">
    <property type="component" value="Unassembled WGS sequence"/>
</dbReference>
<keyword evidence="3" id="KW-1185">Reference proteome</keyword>
<proteinExistence type="predicted"/>
<feature type="signal peptide" evidence="1">
    <location>
        <begin position="1"/>
        <end position="18"/>
    </location>
</feature>
<feature type="chain" id="PRO_5046216893" evidence="1">
    <location>
        <begin position="19"/>
        <end position="172"/>
    </location>
</feature>
<organism evidence="2 3">
    <name type="scientific">Chlamydia psittaci 99DC5</name>
    <dbReference type="NCBI Taxonomy" id="1112251"/>
    <lineage>
        <taxon>Bacteria</taxon>
        <taxon>Pseudomonadati</taxon>
        <taxon>Chlamydiota</taxon>
        <taxon>Chlamydiia</taxon>
        <taxon>Chlamydiales</taxon>
        <taxon>Chlamydiaceae</taxon>
        <taxon>Chlamydia/Chlamydophila group</taxon>
        <taxon>Chlamydia</taxon>
    </lineage>
</organism>